<reference evidence="4 5" key="1">
    <citation type="journal article" date="2011" name="Front. Microbiol.">
        <title>Genomic signatures of strain selection and enhancement in Bacillus atrophaeus var. globigii, a historical biowarfare simulant.</title>
        <authorList>
            <person name="Gibbons H.S."/>
            <person name="Broomall S.M."/>
            <person name="McNew L.A."/>
            <person name="Daligault H."/>
            <person name="Chapman C."/>
            <person name="Bruce D."/>
            <person name="Karavis M."/>
            <person name="Krepps M."/>
            <person name="McGregor P.A."/>
            <person name="Hong C."/>
            <person name="Park K.H."/>
            <person name="Akmal A."/>
            <person name="Feldman A."/>
            <person name="Lin J.S."/>
            <person name="Chang W.E."/>
            <person name="Higgs B.W."/>
            <person name="Demirev P."/>
            <person name="Lindquist J."/>
            <person name="Liem A."/>
            <person name="Fochler E."/>
            <person name="Read T.D."/>
            <person name="Tapia R."/>
            <person name="Johnson S."/>
            <person name="Bishop-Lilly K.A."/>
            <person name="Detter C."/>
            <person name="Han C."/>
            <person name="Sozhamannan S."/>
            <person name="Rosenzweig C.N."/>
            <person name="Skowronski E.W."/>
        </authorList>
    </citation>
    <scope>NUCLEOTIDE SEQUENCE [LARGE SCALE GENOMIC DNA]</scope>
    <source>
        <strain evidence="4 5">Y4G10-17</strain>
    </source>
</reference>
<dbReference type="GO" id="GO:1901135">
    <property type="term" value="P:carbohydrate derivative metabolic process"/>
    <property type="evidence" value="ECO:0007669"/>
    <property type="project" value="UniProtKB-ARBA"/>
</dbReference>
<evidence type="ECO:0000313" key="5">
    <source>
        <dbReference type="Proteomes" id="UP000287823"/>
    </source>
</evidence>
<dbReference type="CDD" id="cd03801">
    <property type="entry name" value="GT4_PimA-like"/>
    <property type="match status" value="1"/>
</dbReference>
<keyword evidence="2" id="KW-0808">Transferase</keyword>
<protein>
    <recommendedName>
        <fullName evidence="3">Glycosyl transferase family 1 domain-containing protein</fullName>
    </recommendedName>
</protein>
<dbReference type="GO" id="GO:0016757">
    <property type="term" value="F:glycosyltransferase activity"/>
    <property type="evidence" value="ECO:0007669"/>
    <property type="project" value="UniProtKB-KW"/>
</dbReference>
<accession>A0A432WD57</accession>
<dbReference type="AlphaFoldDB" id="A0A432WD57"/>
<sequence>MGNFLKIFYIAPFATKFPSTSASSIHMIRMCEALAFMGNDVTLCIGNSEIVEEEILEFYGVLNRFKLVSVKGIVPKADRVIYSYRAASLAKCNGAELVISRSSIPSLFSAKRFLPTVYDTHGPVWEKNFIEYQAYKLLRKSRYLKRVTTNSGKLKEMYEKANLAPIFAPIIAAFNGATKHKVKNGEIPELPGRAFLKVGYTGHLYEGRGIDVLLDVSKSLPDVDFHFFGGTPEDLKFWRSKIENAKNVFFHGFIQPGKLHVYREACDVLVAPYQAGKVAVSGGKGDTSGYMNPIKVIEYLSSGKALVLSDLPAIREVVPEGVAFFVKFDDVDAWVDAIEKLKNNSLRTELANRASAIFSDSLTWTARARKLVE</sequence>
<feature type="domain" description="Glycosyl transferase family 1" evidence="3">
    <location>
        <begin position="198"/>
        <end position="353"/>
    </location>
</feature>
<proteinExistence type="predicted"/>
<dbReference type="EMBL" id="PIPO01000006">
    <property type="protein sequence ID" value="RUO30337.1"/>
    <property type="molecule type" value="Genomic_DNA"/>
</dbReference>
<dbReference type="SUPFAM" id="SSF53756">
    <property type="entry name" value="UDP-Glycosyltransferase/glycogen phosphorylase"/>
    <property type="match status" value="1"/>
</dbReference>
<organism evidence="4 5">
    <name type="scientific">Aliidiomarina soli</name>
    <dbReference type="NCBI Taxonomy" id="1928574"/>
    <lineage>
        <taxon>Bacteria</taxon>
        <taxon>Pseudomonadati</taxon>
        <taxon>Pseudomonadota</taxon>
        <taxon>Gammaproteobacteria</taxon>
        <taxon>Alteromonadales</taxon>
        <taxon>Idiomarinaceae</taxon>
        <taxon>Aliidiomarina</taxon>
    </lineage>
</organism>
<dbReference type="InterPro" id="IPR001296">
    <property type="entry name" value="Glyco_trans_1"/>
</dbReference>
<dbReference type="Proteomes" id="UP000287823">
    <property type="component" value="Unassembled WGS sequence"/>
</dbReference>
<evidence type="ECO:0000256" key="2">
    <source>
        <dbReference type="ARBA" id="ARBA00022679"/>
    </source>
</evidence>
<name>A0A432WD57_9GAMM</name>
<dbReference type="PANTHER" id="PTHR12526:SF629">
    <property type="entry name" value="TEICHURONIC ACID BIOSYNTHESIS GLYCOSYLTRANSFERASE TUAH-RELATED"/>
    <property type="match status" value="1"/>
</dbReference>
<comment type="caution">
    <text evidence="4">The sequence shown here is derived from an EMBL/GenBank/DDBJ whole genome shotgun (WGS) entry which is preliminary data.</text>
</comment>
<gene>
    <name evidence="4" type="ORF">CWE14_13285</name>
</gene>
<dbReference type="PANTHER" id="PTHR12526">
    <property type="entry name" value="GLYCOSYLTRANSFERASE"/>
    <property type="match status" value="1"/>
</dbReference>
<evidence type="ECO:0000259" key="3">
    <source>
        <dbReference type="Pfam" id="PF00534"/>
    </source>
</evidence>
<evidence type="ECO:0000256" key="1">
    <source>
        <dbReference type="ARBA" id="ARBA00022676"/>
    </source>
</evidence>
<keyword evidence="5" id="KW-1185">Reference proteome</keyword>
<evidence type="ECO:0000313" key="4">
    <source>
        <dbReference type="EMBL" id="RUO30337.1"/>
    </source>
</evidence>
<dbReference type="Gene3D" id="3.40.50.2000">
    <property type="entry name" value="Glycogen Phosphorylase B"/>
    <property type="match status" value="2"/>
</dbReference>
<dbReference type="Pfam" id="PF00534">
    <property type="entry name" value="Glycos_transf_1"/>
    <property type="match status" value="1"/>
</dbReference>
<keyword evidence="1" id="KW-0328">Glycosyltransferase</keyword>